<gene>
    <name evidence="4" type="primary">LOC104723044</name>
</gene>
<evidence type="ECO:0000313" key="4">
    <source>
        <dbReference type="RefSeq" id="XP_010439638.1"/>
    </source>
</evidence>
<reference evidence="4" key="2">
    <citation type="submission" date="2025-08" db="UniProtKB">
        <authorList>
            <consortium name="RefSeq"/>
        </authorList>
    </citation>
    <scope>IDENTIFICATION</scope>
    <source>
        <tissue evidence="4">Leaf</tissue>
    </source>
</reference>
<dbReference type="InterPro" id="IPR024752">
    <property type="entry name" value="Myb/SANT-like_dom"/>
</dbReference>
<dbReference type="Pfam" id="PF12776">
    <property type="entry name" value="Myb_DNA-bind_3"/>
    <property type="match status" value="1"/>
</dbReference>
<proteinExistence type="predicted"/>
<feature type="signal peptide" evidence="1">
    <location>
        <begin position="1"/>
        <end position="27"/>
    </location>
</feature>
<sequence>MMVFIVSHLLLPFCFLMQRLTTFFVKARNITYNNIVNSFNMSNQEERVQPTSKPKFMWTHEMSHEMLVLASGEKDKGYWRGTCFSEMGRQNIRAGFLKRFGLDLQWKKIKTRLEHLRKQYDIYKRVTKNVTGVGFNEFGELDMSPDWWDQLIAAYDSDEYETMEEETLNPFDLDDVPENENTHYEPTGDAYMNGIRNNIAESIWAARH</sequence>
<dbReference type="GeneID" id="104723044"/>
<feature type="chain" id="PRO_5045157035" evidence="1">
    <location>
        <begin position="28"/>
        <end position="208"/>
    </location>
</feature>
<evidence type="ECO:0000256" key="1">
    <source>
        <dbReference type="SAM" id="SignalP"/>
    </source>
</evidence>
<feature type="domain" description="Myb/SANT-like" evidence="2">
    <location>
        <begin position="57"/>
        <end position="129"/>
    </location>
</feature>
<dbReference type="Proteomes" id="UP000694864">
    <property type="component" value="Chromosome 11"/>
</dbReference>
<accession>A0ABM0UDN8</accession>
<organism evidence="3 4">
    <name type="scientific">Camelina sativa</name>
    <name type="common">False flax</name>
    <name type="synonym">Myagrum sativum</name>
    <dbReference type="NCBI Taxonomy" id="90675"/>
    <lineage>
        <taxon>Eukaryota</taxon>
        <taxon>Viridiplantae</taxon>
        <taxon>Streptophyta</taxon>
        <taxon>Embryophyta</taxon>
        <taxon>Tracheophyta</taxon>
        <taxon>Spermatophyta</taxon>
        <taxon>Magnoliopsida</taxon>
        <taxon>eudicotyledons</taxon>
        <taxon>Gunneridae</taxon>
        <taxon>Pentapetalae</taxon>
        <taxon>rosids</taxon>
        <taxon>malvids</taxon>
        <taxon>Brassicales</taxon>
        <taxon>Brassicaceae</taxon>
        <taxon>Camelineae</taxon>
        <taxon>Camelina</taxon>
    </lineage>
</organism>
<name>A0ABM0UDN8_CAMSA</name>
<evidence type="ECO:0000313" key="3">
    <source>
        <dbReference type="Proteomes" id="UP000694864"/>
    </source>
</evidence>
<reference evidence="3" key="1">
    <citation type="journal article" date="2014" name="Nat. Commun.">
        <title>The emerging biofuel crop Camelina sativa retains a highly undifferentiated hexaploid genome structure.</title>
        <authorList>
            <person name="Kagale S."/>
            <person name="Koh C."/>
            <person name="Nixon J."/>
            <person name="Bollina V."/>
            <person name="Clarke W.E."/>
            <person name="Tuteja R."/>
            <person name="Spillane C."/>
            <person name="Robinson S.J."/>
            <person name="Links M.G."/>
            <person name="Clarke C."/>
            <person name="Higgins E.E."/>
            <person name="Huebert T."/>
            <person name="Sharpe A.G."/>
            <person name="Parkin I.A."/>
        </authorList>
    </citation>
    <scope>NUCLEOTIDE SEQUENCE [LARGE SCALE GENOMIC DNA]</scope>
    <source>
        <strain evidence="3">cv. DH55</strain>
    </source>
</reference>
<evidence type="ECO:0000259" key="2">
    <source>
        <dbReference type="Pfam" id="PF12776"/>
    </source>
</evidence>
<dbReference type="RefSeq" id="XP_010439638.1">
    <property type="nucleotide sequence ID" value="XM_010441336.1"/>
</dbReference>
<keyword evidence="1" id="KW-0732">Signal</keyword>
<keyword evidence="3" id="KW-1185">Reference proteome</keyword>
<protein>
    <submittedName>
        <fullName evidence="4">Uncharacterized protein LOC104723044 isoform X1</fullName>
    </submittedName>
</protein>